<dbReference type="EMBL" id="CP029186">
    <property type="protein sequence ID" value="AWH85530.1"/>
    <property type="molecule type" value="Genomic_DNA"/>
</dbReference>
<gene>
    <name evidence="1" type="ORF">HYN59_10590</name>
</gene>
<dbReference type="AlphaFoldDB" id="A0A2S1QYP9"/>
<evidence type="ECO:0000313" key="1">
    <source>
        <dbReference type="EMBL" id="AWH85530.1"/>
    </source>
</evidence>
<dbReference type="OrthoDB" id="1341756at2"/>
<accession>A0A2S1QYP9</accession>
<keyword evidence="2" id="KW-1185">Reference proteome</keyword>
<evidence type="ECO:0008006" key="3">
    <source>
        <dbReference type="Google" id="ProtNLM"/>
    </source>
</evidence>
<proteinExistence type="predicted"/>
<reference evidence="1 2" key="1">
    <citation type="submission" date="2018-04" db="EMBL/GenBank/DDBJ databases">
        <title>Genome sequencing of Flavobacterium sp. HYN0059.</title>
        <authorList>
            <person name="Yi H."/>
            <person name="Baek C."/>
        </authorList>
    </citation>
    <scope>NUCLEOTIDE SEQUENCE [LARGE SCALE GENOMIC DNA]</scope>
    <source>
        <strain evidence="1 2">HYN0059</strain>
    </source>
</reference>
<protein>
    <recommendedName>
        <fullName evidence="3">Lipoprotein</fullName>
    </recommendedName>
</protein>
<sequence>MRHLIILFLFAIVSCQNKEDIIVARDLQEYCIKANSESDPSIPMLEPLYYSHINFLIDENGSMYYYMLNIPHGASCGYGKTSTVDFRPEFKRITPDQINYINKNHFNAIFRENVKTQFGGRSFVLASISDTFYSPEWSTLINSIDRDKKSRWAYTIRKMTQEEQVVLSYKKSGKKYDPETIAWDTTKIILPKTLKK</sequence>
<evidence type="ECO:0000313" key="2">
    <source>
        <dbReference type="Proteomes" id="UP000244929"/>
    </source>
</evidence>
<dbReference type="RefSeq" id="WP_108778232.1">
    <property type="nucleotide sequence ID" value="NZ_CP029186.1"/>
</dbReference>
<dbReference type="Proteomes" id="UP000244929">
    <property type="component" value="Chromosome"/>
</dbReference>
<name>A0A2S1QYP9_9FLAO</name>
<dbReference type="PROSITE" id="PS51257">
    <property type="entry name" value="PROKAR_LIPOPROTEIN"/>
    <property type="match status" value="1"/>
</dbReference>
<organism evidence="1 2">
    <name type="scientific">Flavobacterium album</name>
    <dbReference type="NCBI Taxonomy" id="2175091"/>
    <lineage>
        <taxon>Bacteria</taxon>
        <taxon>Pseudomonadati</taxon>
        <taxon>Bacteroidota</taxon>
        <taxon>Flavobacteriia</taxon>
        <taxon>Flavobacteriales</taxon>
        <taxon>Flavobacteriaceae</taxon>
        <taxon>Flavobacterium</taxon>
    </lineage>
</organism>
<dbReference type="KEGG" id="falb:HYN59_10590"/>